<dbReference type="NCBIfam" id="NF005368">
    <property type="entry name" value="PRK06901.1"/>
    <property type="match status" value="1"/>
</dbReference>
<evidence type="ECO:0000313" key="2">
    <source>
        <dbReference type="EMBL" id="SUC09976.1"/>
    </source>
</evidence>
<evidence type="ECO:0000313" key="3">
    <source>
        <dbReference type="Proteomes" id="UP000254704"/>
    </source>
</evidence>
<dbReference type="SUPFAM" id="SSF55347">
    <property type="entry name" value="Glyceraldehyde-3-phosphate dehydrogenase-like, C-terminal domain"/>
    <property type="match status" value="1"/>
</dbReference>
<dbReference type="PANTHER" id="PTHR46278:SF2">
    <property type="entry name" value="ASPARTATE-SEMIALDEHYDE DEHYDROGENASE"/>
    <property type="match status" value="1"/>
</dbReference>
<sequence>MSATLNIAIAAEFELCEKLAEALEQSQLDITQLSIVDISPFTEEQGIRFNNKSVAQIKPEDVEWSEWHYLFFAGDVDQVTYVAKAAASGCIVIDMKGICAALQDVPVVVPTVNEQDLTELRQRNIVSLPDPQVTQLSLAIAQLAENNTLKQVIVTSLLPASYTNADKVSQLAGQTARLLNGIPLDEAEQRLAFDVFPIFNPMLVNQTQKIFPQLENIIFHAIQVPVFYGTGQMVSVLSDYQLEAQAQLTSWSQHELLVYHAEKMITPVTNGEVEANESRVKLHISAINELENGIQFWSVADEQRFNLALMSVKLAEIVYQQGY</sequence>
<dbReference type="Gene3D" id="3.40.50.720">
    <property type="entry name" value="NAD(P)-binding Rossmann-like Domain"/>
    <property type="match status" value="1"/>
</dbReference>
<name>A0A379EUG1_9PAST</name>
<dbReference type="PANTHER" id="PTHR46278">
    <property type="entry name" value="DEHYDROGENASE, PUTATIVE-RELATED"/>
    <property type="match status" value="1"/>
</dbReference>
<dbReference type="Gene3D" id="3.30.360.10">
    <property type="entry name" value="Dihydrodipicolinate Reductase, domain 2"/>
    <property type="match status" value="1"/>
</dbReference>
<evidence type="ECO:0000256" key="1">
    <source>
        <dbReference type="ARBA" id="ARBA00010584"/>
    </source>
</evidence>
<dbReference type="PIRSF" id="PIRSF000148">
    <property type="entry name" value="ASA_dh"/>
    <property type="match status" value="1"/>
</dbReference>
<dbReference type="SUPFAM" id="SSF51735">
    <property type="entry name" value="NAD(P)-binding Rossmann-fold domains"/>
    <property type="match status" value="1"/>
</dbReference>
<protein>
    <submittedName>
        <fullName evidence="2">Aspartate-semialdehyde dehydrogenase family protein</fullName>
    </submittedName>
</protein>
<dbReference type="RefSeq" id="WP_115322811.1">
    <property type="nucleotide sequence ID" value="NZ_CP083396.1"/>
</dbReference>
<gene>
    <name evidence="2" type="primary">usg</name>
    <name evidence="2" type="ORF">NCTC11621_01007</name>
</gene>
<dbReference type="InterPro" id="IPR036291">
    <property type="entry name" value="NAD(P)-bd_dom_sf"/>
</dbReference>
<organism evidence="2 3">
    <name type="scientific">Pasteurella canis</name>
    <dbReference type="NCBI Taxonomy" id="753"/>
    <lineage>
        <taxon>Bacteria</taxon>
        <taxon>Pseudomonadati</taxon>
        <taxon>Pseudomonadota</taxon>
        <taxon>Gammaproteobacteria</taxon>
        <taxon>Pasteurellales</taxon>
        <taxon>Pasteurellaceae</taxon>
        <taxon>Pasteurella</taxon>
    </lineage>
</organism>
<proteinExistence type="inferred from homology"/>
<comment type="similarity">
    <text evidence="1">Belongs to the aspartate-semialdehyde dehydrogenase family.</text>
</comment>
<dbReference type="CDD" id="cd17894">
    <property type="entry name" value="ASADH_USG1_N"/>
    <property type="match status" value="1"/>
</dbReference>
<dbReference type="EMBL" id="UGTV01000015">
    <property type="protein sequence ID" value="SUC09976.1"/>
    <property type="molecule type" value="Genomic_DNA"/>
</dbReference>
<accession>A0A379EUG1</accession>
<reference evidence="2 3" key="1">
    <citation type="submission" date="2018-06" db="EMBL/GenBank/DDBJ databases">
        <authorList>
            <consortium name="Pathogen Informatics"/>
            <person name="Doyle S."/>
        </authorList>
    </citation>
    <scope>NUCLEOTIDE SEQUENCE [LARGE SCALE GENOMIC DNA]</scope>
    <source>
        <strain evidence="2 3">NCTC11621</strain>
    </source>
</reference>
<dbReference type="Proteomes" id="UP000254704">
    <property type="component" value="Unassembled WGS sequence"/>
</dbReference>
<dbReference type="AlphaFoldDB" id="A0A379EUG1"/>